<protein>
    <submittedName>
        <fullName evidence="2">TBC1 DOMAIN FAMILY MEMBER GTPASE-ACTIVATING PROTEIN</fullName>
    </submittedName>
</protein>
<reference evidence="2" key="2">
    <citation type="journal article" date="2023" name="Int. J. Mol. Sci.">
        <title>De Novo Assembly and Annotation of 11 Diverse Shrub Willow (Salix) Genomes Reveals Novel Gene Organization in Sex-Linked Regions.</title>
        <authorList>
            <person name="Hyden B."/>
            <person name="Feng K."/>
            <person name="Yates T.B."/>
            <person name="Jawdy S."/>
            <person name="Cereghino C."/>
            <person name="Smart L.B."/>
            <person name="Muchero W."/>
        </authorList>
    </citation>
    <scope>NUCLEOTIDE SEQUENCE [LARGE SCALE GENOMIC DNA]</scope>
    <source>
        <tissue evidence="2">Shoot tip</tissue>
    </source>
</reference>
<name>A0A9Q0UTQ7_SALVM</name>
<dbReference type="PANTHER" id="PTHR22957">
    <property type="entry name" value="TBC1 DOMAIN FAMILY MEMBER GTPASE-ACTIVATING PROTEIN"/>
    <property type="match status" value="1"/>
</dbReference>
<dbReference type="GO" id="GO:0005096">
    <property type="term" value="F:GTPase activator activity"/>
    <property type="evidence" value="ECO:0007669"/>
    <property type="project" value="TreeGrafter"/>
</dbReference>
<keyword evidence="3" id="KW-1185">Reference proteome</keyword>
<comment type="caution">
    <text evidence="2">The sequence shown here is derived from an EMBL/GenBank/DDBJ whole genome shotgun (WGS) entry which is preliminary data.</text>
</comment>
<dbReference type="InterPro" id="IPR000195">
    <property type="entry name" value="Rab-GAP-TBC_dom"/>
</dbReference>
<dbReference type="Pfam" id="PF00566">
    <property type="entry name" value="RabGAP-TBC"/>
    <property type="match status" value="2"/>
</dbReference>
<feature type="domain" description="Rab-GAP TBC" evidence="1">
    <location>
        <begin position="77"/>
        <end position="344"/>
    </location>
</feature>
<dbReference type="OrthoDB" id="10264062at2759"/>
<evidence type="ECO:0000313" key="3">
    <source>
        <dbReference type="Proteomes" id="UP001151529"/>
    </source>
</evidence>
<dbReference type="AlphaFoldDB" id="A0A9Q0UTQ7"/>
<gene>
    <name evidence="2" type="ORF">OIU85_018470</name>
</gene>
<reference evidence="2" key="1">
    <citation type="submission" date="2022-11" db="EMBL/GenBank/DDBJ databases">
        <authorList>
            <person name="Hyden B.L."/>
            <person name="Feng K."/>
            <person name="Yates T."/>
            <person name="Jawdy S."/>
            <person name="Smart L.B."/>
            <person name="Muchero W."/>
        </authorList>
    </citation>
    <scope>NUCLEOTIDE SEQUENCE</scope>
    <source>
        <tissue evidence="2">Shoot tip</tissue>
    </source>
</reference>
<proteinExistence type="predicted"/>
<dbReference type="SMART" id="SM00164">
    <property type="entry name" value="TBC"/>
    <property type="match status" value="1"/>
</dbReference>
<sequence length="454" mass="52030">MVGRGGLTGIVNIMKRTGAEDLGDFYPIRPDCLADTPKPRFKPRAGKTLSERRWNAAFSEDGHLDIEKVLRRIQRGGVHPAIKGSVWEFVLGCFDPNSTYEERDQLRQCRREQYIRWKAECQHMVPVIGSGKLITTPIITDDGQTVIDSSINSTFSDKRSIQWMRALHQIGLDVVRTDRTLAFYDSEKNQAKLWDILAIYAWVDNDISYVQGELFLTASLSIKTIFFLMRRWLFLILSCAGMNDICSPMVILLENEADAFWCFERAMRRLRENFRCSASSMGVQTQLSTLSQVIKTVDPKLHQHLEALDGGEYLFAFRMLMVLFRREFTFADSLYLWELMWAMEYNPNIFSLYEKPIAESDKSAESVLNNKLLKQCGKFERNKVKTGCKDQQSALAVFLVASVLEAKNKRILKEAKGLDDVVQILSDITGNMDARKVCKDALKIHKKYLSKAKK</sequence>
<dbReference type="PROSITE" id="PS50086">
    <property type="entry name" value="TBC_RABGAP"/>
    <property type="match status" value="1"/>
</dbReference>
<dbReference type="Gene3D" id="1.10.472.80">
    <property type="entry name" value="Ypt/Rab-GAP domain of gyp1p, domain 3"/>
    <property type="match status" value="1"/>
</dbReference>
<dbReference type="Proteomes" id="UP001151529">
    <property type="component" value="Chromosome 5"/>
</dbReference>
<dbReference type="EMBL" id="JAPFFL010000003">
    <property type="protein sequence ID" value="KAJ6736269.1"/>
    <property type="molecule type" value="Genomic_DNA"/>
</dbReference>
<evidence type="ECO:0000259" key="1">
    <source>
        <dbReference type="PROSITE" id="PS50086"/>
    </source>
</evidence>
<organism evidence="2 3">
    <name type="scientific">Salix viminalis</name>
    <name type="common">Common osier</name>
    <name type="synonym">Basket willow</name>
    <dbReference type="NCBI Taxonomy" id="40686"/>
    <lineage>
        <taxon>Eukaryota</taxon>
        <taxon>Viridiplantae</taxon>
        <taxon>Streptophyta</taxon>
        <taxon>Embryophyta</taxon>
        <taxon>Tracheophyta</taxon>
        <taxon>Spermatophyta</taxon>
        <taxon>Magnoliopsida</taxon>
        <taxon>eudicotyledons</taxon>
        <taxon>Gunneridae</taxon>
        <taxon>Pentapetalae</taxon>
        <taxon>rosids</taxon>
        <taxon>fabids</taxon>
        <taxon>Malpighiales</taxon>
        <taxon>Salicaceae</taxon>
        <taxon>Saliceae</taxon>
        <taxon>Salix</taxon>
    </lineage>
</organism>
<dbReference type="PANTHER" id="PTHR22957:SF533">
    <property type="entry name" value="TBC1 DOMAIN FAMILY MEMBER 15-LIKE ISOFORM X1"/>
    <property type="match status" value="1"/>
</dbReference>
<dbReference type="Gene3D" id="1.10.8.270">
    <property type="entry name" value="putative rabgap domain of human tbc1 domain family member 14 like domains"/>
    <property type="match status" value="1"/>
</dbReference>
<evidence type="ECO:0000313" key="2">
    <source>
        <dbReference type="EMBL" id="KAJ6736269.1"/>
    </source>
</evidence>
<accession>A0A9Q0UTQ7</accession>
<dbReference type="InterPro" id="IPR035969">
    <property type="entry name" value="Rab-GAP_TBC_sf"/>
</dbReference>
<dbReference type="SUPFAM" id="SSF47923">
    <property type="entry name" value="Ypt/Rab-GAP domain of gyp1p"/>
    <property type="match status" value="3"/>
</dbReference>